<dbReference type="RefSeq" id="XP_018282635.1">
    <property type="nucleotide sequence ID" value="XM_018427256.1"/>
</dbReference>
<dbReference type="AlphaFoldDB" id="A0A0J1BDK1"/>
<proteinExistence type="predicted"/>
<feature type="region of interest" description="Disordered" evidence="1">
    <location>
        <begin position="1"/>
        <end position="31"/>
    </location>
</feature>
<sequence>MKPAMARRVSRGPPPVARRKSPVARRLTPQAGNWPFRWPGPPIHIPPTQTLVPSTPFLALPVSNTFPPDPVLMQRMQRAVVVTRAALFSDPAADLHTRGVAVVRSPRSDYASVMPYRICARPATRDSKARACRSASALGPTIQRHGQPKLLQRWPNVQGSKDAC</sequence>
<evidence type="ECO:0000313" key="3">
    <source>
        <dbReference type="Proteomes" id="UP000053611"/>
    </source>
</evidence>
<evidence type="ECO:0000256" key="1">
    <source>
        <dbReference type="SAM" id="MobiDB-lite"/>
    </source>
</evidence>
<reference evidence="2 3" key="1">
    <citation type="submission" date="2015-03" db="EMBL/GenBank/DDBJ databases">
        <title>Genomics and transcriptomics of the oil-accumulating basidiomycete yeast T. oleaginosus allow insights into substrate utilization and the diverse evolutionary trajectories of mating systems in fungi.</title>
        <authorList>
            <consortium name="DOE Joint Genome Institute"/>
            <person name="Kourist R."/>
            <person name="Kracht O."/>
            <person name="Bracharz F."/>
            <person name="Lipzen A."/>
            <person name="Nolan M."/>
            <person name="Ohm R."/>
            <person name="Grigoriev I."/>
            <person name="Sun S."/>
            <person name="Heitman J."/>
            <person name="Bruck T."/>
            <person name="Nowrousian M."/>
        </authorList>
    </citation>
    <scope>NUCLEOTIDE SEQUENCE [LARGE SCALE GENOMIC DNA]</scope>
    <source>
        <strain evidence="2 3">IBC0246</strain>
    </source>
</reference>
<dbReference type="EMBL" id="KQ087178">
    <property type="protein sequence ID" value="KLT46144.1"/>
    <property type="molecule type" value="Genomic_DNA"/>
</dbReference>
<protein>
    <submittedName>
        <fullName evidence="2">Uncharacterized protein</fullName>
    </submittedName>
</protein>
<organism evidence="2 3">
    <name type="scientific">Cutaneotrichosporon oleaginosum</name>
    <dbReference type="NCBI Taxonomy" id="879819"/>
    <lineage>
        <taxon>Eukaryota</taxon>
        <taxon>Fungi</taxon>
        <taxon>Dikarya</taxon>
        <taxon>Basidiomycota</taxon>
        <taxon>Agaricomycotina</taxon>
        <taxon>Tremellomycetes</taxon>
        <taxon>Trichosporonales</taxon>
        <taxon>Trichosporonaceae</taxon>
        <taxon>Cutaneotrichosporon</taxon>
    </lineage>
</organism>
<accession>A0A0J1BDK1</accession>
<name>A0A0J1BDK1_9TREE</name>
<keyword evidence="3" id="KW-1185">Reference proteome</keyword>
<dbReference type="Proteomes" id="UP000053611">
    <property type="component" value="Unassembled WGS sequence"/>
</dbReference>
<dbReference type="GeneID" id="28987859"/>
<gene>
    <name evidence="2" type="ORF">CC85DRAFT_56019</name>
</gene>
<evidence type="ECO:0000313" key="2">
    <source>
        <dbReference type="EMBL" id="KLT46144.1"/>
    </source>
</evidence>